<proteinExistence type="predicted"/>
<dbReference type="InParanoid" id="A0A1C7MW43"/>
<dbReference type="OrthoDB" id="2379842at2759"/>
<evidence type="ECO:0000313" key="2">
    <source>
        <dbReference type="Proteomes" id="UP000093000"/>
    </source>
</evidence>
<name>A0A1C7MW43_9FUNG</name>
<gene>
    <name evidence="1" type="ORF">A0J61_11275</name>
</gene>
<protein>
    <submittedName>
        <fullName evidence="1">Uncharacterized protein</fullName>
    </submittedName>
</protein>
<dbReference type="AlphaFoldDB" id="A0A1C7MW43"/>
<organism evidence="1 2">
    <name type="scientific">Choanephora cucurbitarum</name>
    <dbReference type="NCBI Taxonomy" id="101091"/>
    <lineage>
        <taxon>Eukaryota</taxon>
        <taxon>Fungi</taxon>
        <taxon>Fungi incertae sedis</taxon>
        <taxon>Mucoromycota</taxon>
        <taxon>Mucoromycotina</taxon>
        <taxon>Mucoromycetes</taxon>
        <taxon>Mucorales</taxon>
        <taxon>Mucorineae</taxon>
        <taxon>Choanephoraceae</taxon>
        <taxon>Choanephoroideae</taxon>
        <taxon>Choanephora</taxon>
    </lineage>
</organism>
<evidence type="ECO:0000313" key="1">
    <source>
        <dbReference type="EMBL" id="OBZ80676.1"/>
    </source>
</evidence>
<dbReference type="Proteomes" id="UP000093000">
    <property type="component" value="Unassembled WGS sequence"/>
</dbReference>
<comment type="caution">
    <text evidence="1">The sequence shown here is derived from an EMBL/GenBank/DDBJ whole genome shotgun (WGS) entry which is preliminary data.</text>
</comment>
<dbReference type="STRING" id="101091.A0A1C7MW43"/>
<reference evidence="1 2" key="1">
    <citation type="submission" date="2016-03" db="EMBL/GenBank/DDBJ databases">
        <title>Choanephora cucurbitarum.</title>
        <authorList>
            <person name="Min B."/>
            <person name="Park H."/>
            <person name="Park J.-H."/>
            <person name="Shin H.-D."/>
            <person name="Choi I.-G."/>
        </authorList>
    </citation>
    <scope>NUCLEOTIDE SEQUENCE [LARGE SCALE GENOMIC DNA]</scope>
    <source>
        <strain evidence="1 2">KUS-F28377</strain>
    </source>
</reference>
<accession>A0A1C7MW43</accession>
<keyword evidence="2" id="KW-1185">Reference proteome</keyword>
<dbReference type="EMBL" id="LUGH01001857">
    <property type="protein sequence ID" value="OBZ80676.1"/>
    <property type="molecule type" value="Genomic_DNA"/>
</dbReference>
<sequence>MKYVAAFRDAEGDYEETLNCIYQSSCFLICNVDSFVDGRSRIAEEPSSVPESTLSEATEVKKPGRPVKTQRLSSLPKDFASAKFRKALLQKKLKKKKRKKNDVKEKPLKMKVILKQQPDFSISADINQDDAVSTYSPKSDGYGGFEAAAYLLYGDEEQLPKVKETMFSVMLKEFEDGMSYEDFYRSSFGMTITCGIDLHKKEDKMTHYDRHRKSKTAGMSFWFDIIDCMQVLADTYCRPVCYHLDSGSKSQLDIALTYFPLVLPKRLDQKLVPFYLQYIGGIHWGAVEVKKL</sequence>